<dbReference type="EMBL" id="MHLA01000018">
    <property type="protein sequence ID" value="OGY99205.1"/>
    <property type="molecule type" value="Genomic_DNA"/>
</dbReference>
<organism evidence="1 2">
    <name type="scientific">Candidatus Liptonbacteria bacterium RIFCSPLOWO2_01_FULL_52_25</name>
    <dbReference type="NCBI Taxonomy" id="1798650"/>
    <lineage>
        <taxon>Bacteria</taxon>
        <taxon>Candidatus Liptoniibacteriota</taxon>
    </lineage>
</organism>
<dbReference type="AlphaFoldDB" id="A0A1G2CCV5"/>
<dbReference type="STRING" id="1798650.A2945_05510"/>
<evidence type="ECO:0000313" key="2">
    <source>
        <dbReference type="Proteomes" id="UP000178880"/>
    </source>
</evidence>
<name>A0A1G2CCV5_9BACT</name>
<reference evidence="1 2" key="1">
    <citation type="journal article" date="2016" name="Nat. Commun.">
        <title>Thousands of microbial genomes shed light on interconnected biogeochemical processes in an aquifer system.</title>
        <authorList>
            <person name="Anantharaman K."/>
            <person name="Brown C.T."/>
            <person name="Hug L.A."/>
            <person name="Sharon I."/>
            <person name="Castelle C.J."/>
            <person name="Probst A.J."/>
            <person name="Thomas B.C."/>
            <person name="Singh A."/>
            <person name="Wilkins M.J."/>
            <person name="Karaoz U."/>
            <person name="Brodie E.L."/>
            <person name="Williams K.H."/>
            <person name="Hubbard S.S."/>
            <person name="Banfield J.F."/>
        </authorList>
    </citation>
    <scope>NUCLEOTIDE SEQUENCE [LARGE SCALE GENOMIC DNA]</scope>
</reference>
<gene>
    <name evidence="1" type="ORF">A2945_05510</name>
</gene>
<evidence type="ECO:0000313" key="1">
    <source>
        <dbReference type="EMBL" id="OGY99205.1"/>
    </source>
</evidence>
<comment type="caution">
    <text evidence="1">The sequence shown here is derived from an EMBL/GenBank/DDBJ whole genome shotgun (WGS) entry which is preliminary data.</text>
</comment>
<accession>A0A1G2CCV5</accession>
<dbReference type="Proteomes" id="UP000178880">
    <property type="component" value="Unassembled WGS sequence"/>
</dbReference>
<proteinExistence type="predicted"/>
<protein>
    <submittedName>
        <fullName evidence="1">Uncharacterized protein</fullName>
    </submittedName>
</protein>
<sequence length="103" mass="11850">MEKIKLEKPVESSEYFLAKKRFLEELGFLSAKHDEGNSQFTGRRTWGEKIAKIKAGEKLSRTEATALQVAIEIAHRSGLSGAEYDAFIKEFFVEPRRRRDDDD</sequence>